<dbReference type="GeneID" id="70244730"/>
<gene>
    <name evidence="1" type="ORF">BGW36DRAFT_363190</name>
</gene>
<reference evidence="1" key="1">
    <citation type="submission" date="2021-12" db="EMBL/GenBank/DDBJ databases">
        <title>Convergent genome expansion in fungi linked to evolution of root-endophyte symbiosis.</title>
        <authorList>
            <consortium name="DOE Joint Genome Institute"/>
            <person name="Ke Y.-H."/>
            <person name="Bonito G."/>
            <person name="Liao H.-L."/>
            <person name="Looney B."/>
            <person name="Rojas-Flechas A."/>
            <person name="Nash J."/>
            <person name="Hameed K."/>
            <person name="Schadt C."/>
            <person name="Martin F."/>
            <person name="Crous P.W."/>
            <person name="Miettinen O."/>
            <person name="Magnuson J.K."/>
            <person name="Labbe J."/>
            <person name="Jacobson D."/>
            <person name="Doktycz M.J."/>
            <person name="Veneault-Fourrey C."/>
            <person name="Kuo A."/>
            <person name="Mondo S."/>
            <person name="Calhoun S."/>
            <person name="Riley R."/>
            <person name="Ohm R."/>
            <person name="LaButti K."/>
            <person name="Andreopoulos B."/>
            <person name="Pangilinan J."/>
            <person name="Nolan M."/>
            <person name="Tritt A."/>
            <person name="Clum A."/>
            <person name="Lipzen A."/>
            <person name="Daum C."/>
            <person name="Barry K."/>
            <person name="Grigoriev I.V."/>
            <person name="Vilgalys R."/>
        </authorList>
    </citation>
    <scope>NUCLEOTIDE SEQUENCE</scope>
    <source>
        <strain evidence="1">PMI_201</strain>
    </source>
</reference>
<accession>A0AAD4PSW8</accession>
<dbReference type="EMBL" id="JAJTJA010000011">
    <property type="protein sequence ID" value="KAH8692186.1"/>
    <property type="molecule type" value="Genomic_DNA"/>
</dbReference>
<organism evidence="1 2">
    <name type="scientific">Talaromyces proteolyticus</name>
    <dbReference type="NCBI Taxonomy" id="1131652"/>
    <lineage>
        <taxon>Eukaryota</taxon>
        <taxon>Fungi</taxon>
        <taxon>Dikarya</taxon>
        <taxon>Ascomycota</taxon>
        <taxon>Pezizomycotina</taxon>
        <taxon>Eurotiomycetes</taxon>
        <taxon>Eurotiomycetidae</taxon>
        <taxon>Eurotiales</taxon>
        <taxon>Trichocomaceae</taxon>
        <taxon>Talaromyces</taxon>
        <taxon>Talaromyces sect. Bacilispori</taxon>
    </lineage>
</organism>
<dbReference type="RefSeq" id="XP_046068183.1">
    <property type="nucleotide sequence ID" value="XM_046214443.1"/>
</dbReference>
<protein>
    <submittedName>
        <fullName evidence="1">Uncharacterized protein</fullName>
    </submittedName>
</protein>
<evidence type="ECO:0000313" key="1">
    <source>
        <dbReference type="EMBL" id="KAH8692186.1"/>
    </source>
</evidence>
<comment type="caution">
    <text evidence="1">The sequence shown here is derived from an EMBL/GenBank/DDBJ whole genome shotgun (WGS) entry which is preliminary data.</text>
</comment>
<name>A0AAD4PSW8_9EURO</name>
<proteinExistence type="predicted"/>
<dbReference type="AlphaFoldDB" id="A0AAD4PSW8"/>
<evidence type="ECO:0000313" key="2">
    <source>
        <dbReference type="Proteomes" id="UP001201262"/>
    </source>
</evidence>
<dbReference type="Proteomes" id="UP001201262">
    <property type="component" value="Unassembled WGS sequence"/>
</dbReference>
<sequence length="100" mass="11245">MSFLLRRLFRNPNLPPLAHPLWISPSLSVALRLAIKTSMFRALKFQARGYTTGLARARDDGGGTEGAFTSKFYDGKARIWVAASQADSYMKRHSWGTNRL</sequence>
<keyword evidence="2" id="KW-1185">Reference proteome</keyword>